<dbReference type="AlphaFoldDB" id="A0A073INC6"/>
<evidence type="ECO:0000313" key="2">
    <source>
        <dbReference type="Proteomes" id="UP000027734"/>
    </source>
</evidence>
<dbReference type="STRING" id="1300350.Z948_1415"/>
<dbReference type="eggNOG" id="COG0210">
    <property type="taxonomic scope" value="Bacteria"/>
</dbReference>
<reference evidence="1 2" key="1">
    <citation type="submission" date="2014-01" db="EMBL/GenBank/DDBJ databases">
        <title>Sulfitobacter donghicola JCM 14565 Genome Sequencing.</title>
        <authorList>
            <person name="Lai Q."/>
            <person name="Hong Z."/>
        </authorList>
    </citation>
    <scope>NUCLEOTIDE SEQUENCE [LARGE SCALE GENOMIC DNA]</scope>
    <source>
        <strain evidence="1 2">JCM 14565</strain>
    </source>
</reference>
<organism evidence="1 2">
    <name type="scientific">Sulfitobacter donghicola DSW-25 = KCTC 12864 = JCM 14565</name>
    <dbReference type="NCBI Taxonomy" id="1300350"/>
    <lineage>
        <taxon>Bacteria</taxon>
        <taxon>Pseudomonadati</taxon>
        <taxon>Pseudomonadota</taxon>
        <taxon>Alphaproteobacteria</taxon>
        <taxon>Rhodobacterales</taxon>
        <taxon>Roseobacteraceae</taxon>
        <taxon>Sulfitobacter</taxon>
    </lineage>
</organism>
<dbReference type="EMBL" id="JAMC01000001">
    <property type="protein sequence ID" value="KEJ91045.1"/>
    <property type="molecule type" value="Genomic_DNA"/>
</dbReference>
<keyword evidence="2" id="KW-1185">Reference proteome</keyword>
<dbReference type="OrthoDB" id="7869496at2"/>
<dbReference type="RefSeq" id="WP_025058827.1">
    <property type="nucleotide sequence ID" value="NZ_JAMC01000001.1"/>
</dbReference>
<sequence>MDLESVTLRLPRELLSGAQRVATAQDVSVGHMVRQLLKREVDRQVLAGGSKVSSDSLLDAFRVLVGRDLAEAADWSELTTRLRLHGYAVHKEGDDIALIKKSCGTKLCHGRDIGYPYADLKERLGPIPAHPKCSMKTETMPAGRIDATRLALLKNLFAEAKSWPDLINRLAVEGMELRPVGAGLAIYVTSTGRHLCNLGALGLRYQTLVKRFRAAMPGHPLDVTGYLAPDGFVVTGA</sequence>
<proteinExistence type="predicted"/>
<protein>
    <submittedName>
        <fullName evidence="1">Uncharacterized protein</fullName>
    </submittedName>
</protein>
<name>A0A073INC6_9RHOB</name>
<dbReference type="Proteomes" id="UP000027734">
    <property type="component" value="Unassembled WGS sequence"/>
</dbReference>
<comment type="caution">
    <text evidence="1">The sequence shown here is derived from an EMBL/GenBank/DDBJ whole genome shotgun (WGS) entry which is preliminary data.</text>
</comment>
<gene>
    <name evidence="1" type="ORF">DSW25_00630</name>
</gene>
<accession>A0A073INC6</accession>
<evidence type="ECO:0000313" key="1">
    <source>
        <dbReference type="EMBL" id="KEJ91045.1"/>
    </source>
</evidence>